<dbReference type="CDD" id="cd00146">
    <property type="entry name" value="PKD"/>
    <property type="match status" value="1"/>
</dbReference>
<feature type="non-terminal residue" evidence="2">
    <location>
        <position position="1"/>
    </location>
</feature>
<sequence length="257" mass="28611">AVLTGSSVNFTDLSVGGYPSSWLWTFEDGDPSSSTQQHPHNIVYNSPGQYFVTLKVGNGWGNDSITKTKYIFVSNTTYNYCETITNRKDVEDVYPYPYQLSNPWSGYLPGHAHNSDGNIIAYADLFDENTYIDIAFFPNKIGAIVIAAALASNPSENGKVKFTIWHCNVYGLPGEELGSKEVPLSNFVGHTESYQQINFYPPVSVDGNFFAGFEIYYNYPDDNFVSYIVNDRGPTGSNTLFVKHDDVWKTATEAFGV</sequence>
<feature type="non-terminal residue" evidence="2">
    <location>
        <position position="257"/>
    </location>
</feature>
<dbReference type="AlphaFoldDB" id="X1LEG2"/>
<dbReference type="EMBL" id="BARV01011129">
    <property type="protein sequence ID" value="GAI04241.1"/>
    <property type="molecule type" value="Genomic_DNA"/>
</dbReference>
<evidence type="ECO:0000259" key="1">
    <source>
        <dbReference type="PROSITE" id="PS50093"/>
    </source>
</evidence>
<dbReference type="Gene3D" id="2.60.40.10">
    <property type="entry name" value="Immunoglobulins"/>
    <property type="match status" value="1"/>
</dbReference>
<accession>X1LEG2</accession>
<dbReference type="InterPro" id="IPR022409">
    <property type="entry name" value="PKD/Chitinase_dom"/>
</dbReference>
<evidence type="ECO:0000313" key="2">
    <source>
        <dbReference type="EMBL" id="GAI04241.1"/>
    </source>
</evidence>
<dbReference type="PROSITE" id="PS50093">
    <property type="entry name" value="PKD"/>
    <property type="match status" value="1"/>
</dbReference>
<organism evidence="2">
    <name type="scientific">marine sediment metagenome</name>
    <dbReference type="NCBI Taxonomy" id="412755"/>
    <lineage>
        <taxon>unclassified sequences</taxon>
        <taxon>metagenomes</taxon>
        <taxon>ecological metagenomes</taxon>
    </lineage>
</organism>
<feature type="domain" description="PKD" evidence="1">
    <location>
        <begin position="1"/>
        <end position="78"/>
    </location>
</feature>
<name>X1LEG2_9ZZZZ</name>
<dbReference type="SUPFAM" id="SSF49299">
    <property type="entry name" value="PKD domain"/>
    <property type="match status" value="1"/>
</dbReference>
<dbReference type="SMART" id="SM00089">
    <property type="entry name" value="PKD"/>
    <property type="match status" value="1"/>
</dbReference>
<comment type="caution">
    <text evidence="2">The sequence shown here is derived from an EMBL/GenBank/DDBJ whole genome shotgun (WGS) entry which is preliminary data.</text>
</comment>
<gene>
    <name evidence="2" type="ORF">S06H3_21244</name>
</gene>
<dbReference type="Pfam" id="PF00801">
    <property type="entry name" value="PKD"/>
    <property type="match status" value="1"/>
</dbReference>
<proteinExistence type="predicted"/>
<reference evidence="2" key="1">
    <citation type="journal article" date="2014" name="Front. Microbiol.">
        <title>High frequency of phylogenetically diverse reductive dehalogenase-homologous genes in deep subseafloor sedimentary metagenomes.</title>
        <authorList>
            <person name="Kawai M."/>
            <person name="Futagami T."/>
            <person name="Toyoda A."/>
            <person name="Takaki Y."/>
            <person name="Nishi S."/>
            <person name="Hori S."/>
            <person name="Arai W."/>
            <person name="Tsubouchi T."/>
            <person name="Morono Y."/>
            <person name="Uchiyama I."/>
            <person name="Ito T."/>
            <person name="Fujiyama A."/>
            <person name="Inagaki F."/>
            <person name="Takami H."/>
        </authorList>
    </citation>
    <scope>NUCLEOTIDE SEQUENCE</scope>
    <source>
        <strain evidence="2">Expedition CK06-06</strain>
    </source>
</reference>
<protein>
    <recommendedName>
        <fullName evidence="1">PKD domain-containing protein</fullName>
    </recommendedName>
</protein>
<dbReference type="InterPro" id="IPR013783">
    <property type="entry name" value="Ig-like_fold"/>
</dbReference>
<dbReference type="InterPro" id="IPR000601">
    <property type="entry name" value="PKD_dom"/>
</dbReference>
<dbReference type="InterPro" id="IPR035986">
    <property type="entry name" value="PKD_dom_sf"/>
</dbReference>